<proteinExistence type="inferred from homology"/>
<feature type="signal peptide" evidence="2">
    <location>
        <begin position="1"/>
        <end position="23"/>
    </location>
</feature>
<dbReference type="InterPro" id="IPR042100">
    <property type="entry name" value="Bug_dom1"/>
</dbReference>
<evidence type="ECO:0000256" key="2">
    <source>
        <dbReference type="SAM" id="SignalP"/>
    </source>
</evidence>
<evidence type="ECO:0000313" key="4">
    <source>
        <dbReference type="Proteomes" id="UP001196870"/>
    </source>
</evidence>
<dbReference type="Gene3D" id="3.40.190.10">
    <property type="entry name" value="Periplasmic binding protein-like II"/>
    <property type="match status" value="1"/>
</dbReference>
<dbReference type="InterPro" id="IPR005064">
    <property type="entry name" value="BUG"/>
</dbReference>
<dbReference type="SUPFAM" id="SSF53850">
    <property type="entry name" value="Periplasmic binding protein-like II"/>
    <property type="match status" value="1"/>
</dbReference>
<dbReference type="PANTHER" id="PTHR42928">
    <property type="entry name" value="TRICARBOXYLATE-BINDING PROTEIN"/>
    <property type="match status" value="1"/>
</dbReference>
<protein>
    <recommendedName>
        <fullName evidence="5">Tripartite tricarboxylate transporter substrate binding protein</fullName>
    </recommendedName>
</protein>
<dbReference type="Pfam" id="PF03401">
    <property type="entry name" value="TctC"/>
    <property type="match status" value="1"/>
</dbReference>
<evidence type="ECO:0000313" key="3">
    <source>
        <dbReference type="EMBL" id="MBR0665199.1"/>
    </source>
</evidence>
<dbReference type="Gene3D" id="3.40.190.150">
    <property type="entry name" value="Bordetella uptake gene, domain 1"/>
    <property type="match status" value="1"/>
</dbReference>
<dbReference type="PIRSF" id="PIRSF017082">
    <property type="entry name" value="YflP"/>
    <property type="match status" value="1"/>
</dbReference>
<keyword evidence="2" id="KW-0732">Signal</keyword>
<evidence type="ECO:0000256" key="1">
    <source>
        <dbReference type="ARBA" id="ARBA00006987"/>
    </source>
</evidence>
<evidence type="ECO:0008006" key="5">
    <source>
        <dbReference type="Google" id="ProtNLM"/>
    </source>
</evidence>
<dbReference type="RefSeq" id="WP_211852869.1">
    <property type="nucleotide sequence ID" value="NZ_JAAGBB010000013.1"/>
</dbReference>
<gene>
    <name evidence="3" type="ORF">GXW71_12615</name>
</gene>
<dbReference type="Proteomes" id="UP001196870">
    <property type="component" value="Unassembled WGS sequence"/>
</dbReference>
<dbReference type="PANTHER" id="PTHR42928:SF5">
    <property type="entry name" value="BLR1237 PROTEIN"/>
    <property type="match status" value="1"/>
</dbReference>
<name>A0ABS5EY33_9PROT</name>
<dbReference type="EMBL" id="JAAGBB010000013">
    <property type="protein sequence ID" value="MBR0665199.1"/>
    <property type="molecule type" value="Genomic_DNA"/>
</dbReference>
<organism evidence="3 4">
    <name type="scientific">Plastoroseomonas hellenica</name>
    <dbReference type="NCBI Taxonomy" id="2687306"/>
    <lineage>
        <taxon>Bacteria</taxon>
        <taxon>Pseudomonadati</taxon>
        <taxon>Pseudomonadota</taxon>
        <taxon>Alphaproteobacteria</taxon>
        <taxon>Acetobacterales</taxon>
        <taxon>Acetobacteraceae</taxon>
        <taxon>Plastoroseomonas</taxon>
    </lineage>
</organism>
<comment type="similarity">
    <text evidence="1">Belongs to the UPF0065 (bug) family.</text>
</comment>
<reference evidence="4" key="1">
    <citation type="journal article" date="2021" name="Syst. Appl. Microbiol.">
        <title>Roseomonas hellenica sp. nov., isolated from roots of wild-growing Alkanna tinctoria.</title>
        <authorList>
            <person name="Rat A."/>
            <person name="Naranjo H.D."/>
            <person name="Lebbe L."/>
            <person name="Cnockaert M."/>
            <person name="Krigas N."/>
            <person name="Grigoriadou K."/>
            <person name="Maloupa E."/>
            <person name="Willems A."/>
        </authorList>
    </citation>
    <scope>NUCLEOTIDE SEQUENCE [LARGE SCALE GENOMIC DNA]</scope>
    <source>
        <strain evidence="4">LMG 31523</strain>
    </source>
</reference>
<feature type="chain" id="PRO_5047369028" description="Tripartite tricarboxylate transporter substrate binding protein" evidence="2">
    <location>
        <begin position="24"/>
        <end position="323"/>
    </location>
</feature>
<comment type="caution">
    <text evidence="3">The sequence shown here is derived from an EMBL/GenBank/DDBJ whole genome shotgun (WGS) entry which is preliminary data.</text>
</comment>
<keyword evidence="4" id="KW-1185">Reference proteome</keyword>
<sequence length="323" mass="33437">MISRRSLPLLALLPLAAPRIARAAFPDRPVTMIVPYAPGGSADVLARVIAPEMARILGQSVVVELRPGAGGNIGAAYVASSARADGYTFLLGSVSLATGPSLTTLNFDPVGGLTPLGGIGAVPNMLVVSPESPFRNLADLLAAARAQPGAISYGSSGLGTGSHLAGELLAAATDTQLLHVPYRGSGAVYPDLIAQRINFLLDAMGSSSGQVRAGSVRALGVTSLQRSDVFPEVPTIAEQGVPGFEFSLWLGFFTRAGTPPDAFARLEAASRAAIATPLVHQRLQEAAAIGIPTDAAGFSRYFTADVERWAKLVAEGKIRRLET</sequence>
<accession>A0ABS5EY33</accession>